<dbReference type="AlphaFoldDB" id="A0A9P4PB60"/>
<evidence type="ECO:0000313" key="2">
    <source>
        <dbReference type="Proteomes" id="UP000799764"/>
    </source>
</evidence>
<accession>A0A9P4PB60</accession>
<keyword evidence="2" id="KW-1185">Reference proteome</keyword>
<reference evidence="1" key="1">
    <citation type="journal article" date="2020" name="Stud. Mycol.">
        <title>101 Dothideomycetes genomes: a test case for predicting lifestyles and emergence of pathogens.</title>
        <authorList>
            <person name="Haridas S."/>
            <person name="Albert R."/>
            <person name="Binder M."/>
            <person name="Bloem J."/>
            <person name="Labutti K."/>
            <person name="Salamov A."/>
            <person name="Andreopoulos B."/>
            <person name="Baker S."/>
            <person name="Barry K."/>
            <person name="Bills G."/>
            <person name="Bluhm B."/>
            <person name="Cannon C."/>
            <person name="Castanera R."/>
            <person name="Culley D."/>
            <person name="Daum C."/>
            <person name="Ezra D."/>
            <person name="Gonzalez J."/>
            <person name="Henrissat B."/>
            <person name="Kuo A."/>
            <person name="Liang C."/>
            <person name="Lipzen A."/>
            <person name="Lutzoni F."/>
            <person name="Magnuson J."/>
            <person name="Mondo S."/>
            <person name="Nolan M."/>
            <person name="Ohm R."/>
            <person name="Pangilinan J."/>
            <person name="Park H.-J."/>
            <person name="Ramirez L."/>
            <person name="Alfaro M."/>
            <person name="Sun H."/>
            <person name="Tritt A."/>
            <person name="Yoshinaga Y."/>
            <person name="Zwiers L.-H."/>
            <person name="Turgeon B."/>
            <person name="Goodwin S."/>
            <person name="Spatafora J."/>
            <person name="Crous P."/>
            <person name="Grigoriev I."/>
        </authorList>
    </citation>
    <scope>NUCLEOTIDE SEQUENCE</scope>
    <source>
        <strain evidence="1">CBS 690.94</strain>
    </source>
</reference>
<evidence type="ECO:0000313" key="1">
    <source>
        <dbReference type="EMBL" id="KAF2439889.1"/>
    </source>
</evidence>
<comment type="caution">
    <text evidence="1">The sequence shown here is derived from an EMBL/GenBank/DDBJ whole genome shotgun (WGS) entry which is preliminary data.</text>
</comment>
<sequence length="222" mass="25513">MADYGFASPLPSLRINPISCKYDKSHPYDNRVHNLDNTYAECFSERRWFRICGQEQDATATGDQPCASCQRVASSKNWIPSRLVEIQSAYAELLDSEQAIPSRFSAHTGGMRAWLEATVLRQQCKATFARMADVLRSVFPTCPGSPIQRIDELEFISRDWNHCVFLIFTEYGDFVFDPTGKQFGPSWPIVAKYEDYECRVQKVIWQEKAGTWKQRMESLLSN</sequence>
<dbReference type="EMBL" id="MU001508">
    <property type="protein sequence ID" value="KAF2439889.1"/>
    <property type="molecule type" value="Genomic_DNA"/>
</dbReference>
<gene>
    <name evidence="1" type="ORF">P171DRAFT_447864</name>
</gene>
<proteinExistence type="predicted"/>
<dbReference type="OrthoDB" id="3791448at2759"/>
<name>A0A9P4PB60_9PLEO</name>
<dbReference type="Proteomes" id="UP000799764">
    <property type="component" value="Unassembled WGS sequence"/>
</dbReference>
<protein>
    <submittedName>
        <fullName evidence="1">Uncharacterized protein</fullName>
    </submittedName>
</protein>
<organism evidence="1 2">
    <name type="scientific">Karstenula rhodostoma CBS 690.94</name>
    <dbReference type="NCBI Taxonomy" id="1392251"/>
    <lineage>
        <taxon>Eukaryota</taxon>
        <taxon>Fungi</taxon>
        <taxon>Dikarya</taxon>
        <taxon>Ascomycota</taxon>
        <taxon>Pezizomycotina</taxon>
        <taxon>Dothideomycetes</taxon>
        <taxon>Pleosporomycetidae</taxon>
        <taxon>Pleosporales</taxon>
        <taxon>Massarineae</taxon>
        <taxon>Didymosphaeriaceae</taxon>
        <taxon>Karstenula</taxon>
    </lineage>
</organism>